<keyword evidence="2" id="KW-0678">Repressor</keyword>
<dbReference type="GO" id="GO:0060258">
    <property type="term" value="P:negative regulation of filamentous growth"/>
    <property type="evidence" value="ECO:0007669"/>
    <property type="project" value="UniProtKB-ARBA"/>
</dbReference>
<dbReference type="PANTHER" id="PTHR14003:SF19">
    <property type="entry name" value="YY2 TRANSCRIPTION FACTOR"/>
    <property type="match status" value="1"/>
</dbReference>
<accession>A0A1V2LFL7</accession>
<name>A0A1V2LFL7_PICKU</name>
<keyword evidence="3" id="KW-0479">Metal-binding</keyword>
<protein>
    <submittedName>
        <fullName evidence="11">Transcriptional regulator NRG1</fullName>
    </submittedName>
</protein>
<dbReference type="InterPro" id="IPR036236">
    <property type="entry name" value="Znf_C2H2_sf"/>
</dbReference>
<gene>
    <name evidence="11" type="ORF">BOH78_5022</name>
</gene>
<dbReference type="InterPro" id="IPR013087">
    <property type="entry name" value="Znf_C2H2_type"/>
</dbReference>
<evidence type="ECO:0000256" key="2">
    <source>
        <dbReference type="ARBA" id="ARBA00022491"/>
    </source>
</evidence>
<dbReference type="FunFam" id="3.30.160.60:FF:001382">
    <property type="entry name" value="Transcriptional repressor"/>
    <property type="match status" value="1"/>
</dbReference>
<evidence type="ECO:0000256" key="4">
    <source>
        <dbReference type="ARBA" id="ARBA00022737"/>
    </source>
</evidence>
<feature type="domain" description="C2H2-type" evidence="10">
    <location>
        <begin position="232"/>
        <end position="261"/>
    </location>
</feature>
<organism evidence="11 12">
    <name type="scientific">Pichia kudriavzevii</name>
    <name type="common">Yeast</name>
    <name type="synonym">Issatchenkia orientalis</name>
    <dbReference type="NCBI Taxonomy" id="4909"/>
    <lineage>
        <taxon>Eukaryota</taxon>
        <taxon>Fungi</taxon>
        <taxon>Dikarya</taxon>
        <taxon>Ascomycota</taxon>
        <taxon>Saccharomycotina</taxon>
        <taxon>Pichiomycetes</taxon>
        <taxon>Pichiales</taxon>
        <taxon>Pichiaceae</taxon>
        <taxon>Pichia</taxon>
    </lineage>
</organism>
<feature type="region of interest" description="Disordered" evidence="9">
    <location>
        <begin position="155"/>
        <end position="192"/>
    </location>
</feature>
<dbReference type="SMART" id="SM00355">
    <property type="entry name" value="ZnF_C2H2"/>
    <property type="match status" value="2"/>
</dbReference>
<dbReference type="SUPFAM" id="SSF57667">
    <property type="entry name" value="beta-beta-alpha zinc fingers"/>
    <property type="match status" value="1"/>
</dbReference>
<dbReference type="GO" id="GO:0000981">
    <property type="term" value="F:DNA-binding transcription factor activity, RNA polymerase II-specific"/>
    <property type="evidence" value="ECO:0007669"/>
    <property type="project" value="TreeGrafter"/>
</dbReference>
<evidence type="ECO:0000256" key="8">
    <source>
        <dbReference type="PROSITE-ProRule" id="PRU00042"/>
    </source>
</evidence>
<comment type="subcellular location">
    <subcellularLocation>
        <location evidence="1">Nucleus</location>
    </subcellularLocation>
</comment>
<evidence type="ECO:0000256" key="6">
    <source>
        <dbReference type="ARBA" id="ARBA00022833"/>
    </source>
</evidence>
<evidence type="ECO:0000256" key="7">
    <source>
        <dbReference type="ARBA" id="ARBA00023242"/>
    </source>
</evidence>
<dbReference type="EMBL" id="MQVM01000061">
    <property type="protein sequence ID" value="ONH70717.1"/>
    <property type="molecule type" value="Genomic_DNA"/>
</dbReference>
<dbReference type="GO" id="GO:0005667">
    <property type="term" value="C:transcription regulator complex"/>
    <property type="evidence" value="ECO:0007669"/>
    <property type="project" value="TreeGrafter"/>
</dbReference>
<dbReference type="PROSITE" id="PS00028">
    <property type="entry name" value="ZINC_FINGER_C2H2_1"/>
    <property type="match status" value="2"/>
</dbReference>
<keyword evidence="7" id="KW-0539">Nucleus</keyword>
<dbReference type="GO" id="GO:0000785">
    <property type="term" value="C:chromatin"/>
    <property type="evidence" value="ECO:0007669"/>
    <property type="project" value="TreeGrafter"/>
</dbReference>
<evidence type="ECO:0000259" key="10">
    <source>
        <dbReference type="PROSITE" id="PS50157"/>
    </source>
</evidence>
<keyword evidence="5 8" id="KW-0863">Zinc-finger</keyword>
<evidence type="ECO:0000256" key="3">
    <source>
        <dbReference type="ARBA" id="ARBA00022723"/>
    </source>
</evidence>
<keyword evidence="6" id="KW-0862">Zinc</keyword>
<dbReference type="VEuPathDB" id="FungiDB:C5L36_0A05660"/>
<dbReference type="PANTHER" id="PTHR14003">
    <property type="entry name" value="TRANSCRIPTIONAL REPRESSOR PROTEIN YY"/>
    <property type="match status" value="1"/>
</dbReference>
<dbReference type="AlphaFoldDB" id="A0A1V2LFL7"/>
<dbReference type="PROSITE" id="PS50157">
    <property type="entry name" value="ZINC_FINGER_C2H2_2"/>
    <property type="match status" value="2"/>
</dbReference>
<evidence type="ECO:0000256" key="1">
    <source>
        <dbReference type="ARBA" id="ARBA00004123"/>
    </source>
</evidence>
<dbReference type="Pfam" id="PF00096">
    <property type="entry name" value="zf-C2H2"/>
    <property type="match status" value="1"/>
</dbReference>
<feature type="domain" description="C2H2-type" evidence="10">
    <location>
        <begin position="204"/>
        <end position="231"/>
    </location>
</feature>
<evidence type="ECO:0000313" key="12">
    <source>
        <dbReference type="Proteomes" id="UP000189274"/>
    </source>
</evidence>
<evidence type="ECO:0000256" key="9">
    <source>
        <dbReference type="SAM" id="MobiDB-lite"/>
    </source>
</evidence>
<dbReference type="Proteomes" id="UP000189274">
    <property type="component" value="Unassembled WGS sequence"/>
</dbReference>
<dbReference type="GO" id="GO:0008270">
    <property type="term" value="F:zinc ion binding"/>
    <property type="evidence" value="ECO:0007669"/>
    <property type="project" value="UniProtKB-KW"/>
</dbReference>
<keyword evidence="4" id="KW-0677">Repeat</keyword>
<dbReference type="GO" id="GO:0000978">
    <property type="term" value="F:RNA polymerase II cis-regulatory region sequence-specific DNA binding"/>
    <property type="evidence" value="ECO:0007669"/>
    <property type="project" value="TreeGrafter"/>
</dbReference>
<evidence type="ECO:0000256" key="5">
    <source>
        <dbReference type="ARBA" id="ARBA00022771"/>
    </source>
</evidence>
<proteinExistence type="predicted"/>
<sequence length="270" mass="29487">MLPPPIHLPMPLVHPLHRYNYYPYTAQSSGLHPLNTSINTYPPRNTQTNVSILATNTSVNINETDTQRQKLPSLSMVLNDIHALPPPPPLPPLNPNISLLTPHASINGPYLSNSRGISVLYGNAIPNKLSTSASVPLSSAHIPVVGDNNYPSLNSTTSKTAATPTTNVITGDNDTTNSTGNTSNTSTATNTKTSNLATGTVRKYICKICDKGFTTSGHLARHHRIHTGAKNHVCPWKDCNARFSRQDNCMQHYKTHLKVKKGRRKYTAKK</sequence>
<evidence type="ECO:0000313" key="11">
    <source>
        <dbReference type="EMBL" id="ONH70717.1"/>
    </source>
</evidence>
<comment type="caution">
    <text evidence="11">The sequence shown here is derived from an EMBL/GenBank/DDBJ whole genome shotgun (WGS) entry which is preliminary data.</text>
</comment>
<dbReference type="GO" id="GO:0005634">
    <property type="term" value="C:nucleus"/>
    <property type="evidence" value="ECO:0007669"/>
    <property type="project" value="UniProtKB-SubCell"/>
</dbReference>
<reference evidence="12" key="1">
    <citation type="journal article" date="2017" name="Genome Announc.">
        <title>Genome sequences of Cyberlindnera fabianii 65, Pichia kudriavzevii 129, and Saccharomyces cerevisiae 131 isolated from fermented masau fruits in Zimbabwe.</title>
        <authorList>
            <person name="van Rijswijck I.M.H."/>
            <person name="Derks M.F.L."/>
            <person name="Abee T."/>
            <person name="de Ridder D."/>
            <person name="Smid E.J."/>
        </authorList>
    </citation>
    <scope>NUCLEOTIDE SEQUENCE [LARGE SCALE GENOMIC DNA]</scope>
    <source>
        <strain evidence="12">129</strain>
    </source>
</reference>
<dbReference type="GO" id="GO:0000122">
    <property type="term" value="P:negative regulation of transcription by RNA polymerase II"/>
    <property type="evidence" value="ECO:0007669"/>
    <property type="project" value="UniProtKB-ARBA"/>
</dbReference>
<dbReference type="Gene3D" id="3.30.160.60">
    <property type="entry name" value="Classic Zinc Finger"/>
    <property type="match status" value="2"/>
</dbReference>